<dbReference type="Pfam" id="PF18317">
    <property type="entry name" value="SDH_C"/>
    <property type="match status" value="1"/>
</dbReference>
<dbReference type="PANTHER" id="PTHR21089">
    <property type="entry name" value="SHIKIMATE DEHYDROGENASE"/>
    <property type="match status" value="1"/>
</dbReference>
<dbReference type="InterPro" id="IPR036291">
    <property type="entry name" value="NAD(P)-bd_dom_sf"/>
</dbReference>
<dbReference type="Pfam" id="PF01488">
    <property type="entry name" value="Shikimate_DH"/>
    <property type="match status" value="1"/>
</dbReference>
<feature type="binding site" evidence="8">
    <location>
        <position position="251"/>
    </location>
    <ligand>
        <name>NADP(+)</name>
        <dbReference type="ChEBI" id="CHEBI:58349"/>
    </ligand>
</feature>
<comment type="subunit">
    <text evidence="8">Homodimer.</text>
</comment>
<evidence type="ECO:0000313" key="12">
    <source>
        <dbReference type="EMBL" id="RLE10787.1"/>
    </source>
</evidence>
<dbReference type="GO" id="GO:0004764">
    <property type="term" value="F:shikimate 3-dehydrogenase (NADP+) activity"/>
    <property type="evidence" value="ECO:0007669"/>
    <property type="project" value="UniProtKB-UniRule"/>
</dbReference>
<dbReference type="SUPFAM" id="SSF53223">
    <property type="entry name" value="Aminoacid dehydrogenase-like, N-terminal domain"/>
    <property type="match status" value="1"/>
</dbReference>
<feature type="active site" description="Proton acceptor" evidence="8">
    <location>
        <position position="71"/>
    </location>
</feature>
<evidence type="ECO:0000256" key="6">
    <source>
        <dbReference type="ARBA" id="ARBA00023141"/>
    </source>
</evidence>
<dbReference type="GO" id="GO:0009073">
    <property type="term" value="P:aromatic amino acid family biosynthetic process"/>
    <property type="evidence" value="ECO:0007669"/>
    <property type="project" value="UniProtKB-KW"/>
</dbReference>
<evidence type="ECO:0000256" key="1">
    <source>
        <dbReference type="ARBA" id="ARBA00004871"/>
    </source>
</evidence>
<comment type="catalytic activity">
    <reaction evidence="7 8">
        <text>shikimate + NADP(+) = 3-dehydroshikimate + NADPH + H(+)</text>
        <dbReference type="Rhea" id="RHEA:17737"/>
        <dbReference type="ChEBI" id="CHEBI:15378"/>
        <dbReference type="ChEBI" id="CHEBI:16630"/>
        <dbReference type="ChEBI" id="CHEBI:36208"/>
        <dbReference type="ChEBI" id="CHEBI:57783"/>
        <dbReference type="ChEBI" id="CHEBI:58349"/>
        <dbReference type="EC" id="1.1.1.25"/>
    </reaction>
</comment>
<accession>A0A497E6J9</accession>
<evidence type="ECO:0000256" key="2">
    <source>
        <dbReference type="ARBA" id="ARBA00012962"/>
    </source>
</evidence>
<comment type="function">
    <text evidence="8">Involved in the biosynthesis of the chorismate, which leads to the biosynthesis of aromatic amino acids. Catalyzes the reversible NADPH linked reduction of 3-dehydroshikimate (DHSA) to yield shikimate (SA).</text>
</comment>
<keyword evidence="5 8" id="KW-0560">Oxidoreductase</keyword>
<comment type="caution">
    <text evidence="8">Lacks conserved residue(s) required for the propagation of feature annotation.</text>
</comment>
<organism evidence="12 13">
    <name type="scientific">Aerophobetes bacterium</name>
    <dbReference type="NCBI Taxonomy" id="2030807"/>
    <lineage>
        <taxon>Bacteria</taxon>
        <taxon>Candidatus Aerophobota</taxon>
    </lineage>
</organism>
<reference evidence="12 13" key="1">
    <citation type="submission" date="2018-06" db="EMBL/GenBank/DDBJ databases">
        <title>Extensive metabolic versatility and redundancy in microbially diverse, dynamic hydrothermal sediments.</title>
        <authorList>
            <person name="Dombrowski N."/>
            <person name="Teske A."/>
            <person name="Baker B.J."/>
        </authorList>
    </citation>
    <scope>NUCLEOTIDE SEQUENCE [LARGE SCALE GENOMIC DNA]</scope>
    <source>
        <strain evidence="12">B47_G16</strain>
    </source>
</reference>
<dbReference type="FunFam" id="3.40.50.10860:FF:000004">
    <property type="entry name" value="Quinate/shikimate dehydrogenase"/>
    <property type="match status" value="1"/>
</dbReference>
<dbReference type="NCBIfam" id="NF001314">
    <property type="entry name" value="PRK00258.2-2"/>
    <property type="match status" value="1"/>
</dbReference>
<evidence type="ECO:0000256" key="3">
    <source>
        <dbReference type="ARBA" id="ARBA00022605"/>
    </source>
</evidence>
<feature type="binding site" evidence="8">
    <location>
        <position position="107"/>
    </location>
    <ligand>
        <name>shikimate</name>
        <dbReference type="ChEBI" id="CHEBI:36208"/>
    </ligand>
</feature>
<feature type="binding site" evidence="8">
    <location>
        <position position="231"/>
    </location>
    <ligand>
        <name>shikimate</name>
        <dbReference type="ChEBI" id="CHEBI:36208"/>
    </ligand>
</feature>
<name>A0A497E6J9_UNCAE</name>
<proteinExistence type="inferred from homology"/>
<dbReference type="InterPro" id="IPR041121">
    <property type="entry name" value="SDH_C"/>
</dbReference>
<dbReference type="UniPathway" id="UPA00053">
    <property type="reaction ID" value="UER00087"/>
</dbReference>
<evidence type="ECO:0000256" key="5">
    <source>
        <dbReference type="ARBA" id="ARBA00023002"/>
    </source>
</evidence>
<dbReference type="InterPro" id="IPR013708">
    <property type="entry name" value="Shikimate_DH-bd_N"/>
</dbReference>
<dbReference type="SUPFAM" id="SSF51735">
    <property type="entry name" value="NAD(P)-binding Rossmann-fold domains"/>
    <property type="match status" value="1"/>
</dbReference>
<keyword evidence="4 8" id="KW-0521">NADP</keyword>
<dbReference type="NCBIfam" id="TIGR00507">
    <property type="entry name" value="aroE"/>
    <property type="match status" value="1"/>
</dbReference>
<dbReference type="InterPro" id="IPR006151">
    <property type="entry name" value="Shikm_DH/Glu-tRNA_Rdtase"/>
</dbReference>
<evidence type="ECO:0000256" key="8">
    <source>
        <dbReference type="HAMAP-Rule" id="MF_00222"/>
    </source>
</evidence>
<evidence type="ECO:0000259" key="11">
    <source>
        <dbReference type="Pfam" id="PF18317"/>
    </source>
</evidence>
<keyword evidence="6 8" id="KW-0057">Aromatic amino acid biosynthesis</keyword>
<gene>
    <name evidence="8" type="primary">aroE</name>
    <name evidence="12" type="ORF">DRJ00_00410</name>
</gene>
<feature type="domain" description="SDH C-terminal" evidence="11">
    <location>
        <begin position="251"/>
        <end position="281"/>
    </location>
</feature>
<dbReference type="Proteomes" id="UP000279422">
    <property type="component" value="Unassembled WGS sequence"/>
</dbReference>
<dbReference type="GO" id="GO:0008652">
    <property type="term" value="P:amino acid biosynthetic process"/>
    <property type="evidence" value="ECO:0007669"/>
    <property type="project" value="UniProtKB-KW"/>
</dbReference>
<dbReference type="AlphaFoldDB" id="A0A497E6J9"/>
<dbReference type="NCBIfam" id="NF001319">
    <property type="entry name" value="PRK00258.3-3"/>
    <property type="match status" value="1"/>
</dbReference>
<comment type="caution">
    <text evidence="12">The sequence shown here is derived from an EMBL/GenBank/DDBJ whole genome shotgun (WGS) entry which is preliminary data.</text>
</comment>
<dbReference type="Pfam" id="PF08501">
    <property type="entry name" value="Shikimate_dh_N"/>
    <property type="match status" value="1"/>
</dbReference>
<dbReference type="GO" id="GO:0019632">
    <property type="term" value="P:shikimate metabolic process"/>
    <property type="evidence" value="ECO:0007669"/>
    <property type="project" value="InterPro"/>
</dbReference>
<feature type="binding site" evidence="8">
    <location>
        <begin position="132"/>
        <end position="136"/>
    </location>
    <ligand>
        <name>NADP(+)</name>
        <dbReference type="ChEBI" id="CHEBI:58349"/>
    </ligand>
</feature>
<feature type="binding site" evidence="8">
    <location>
        <begin position="20"/>
        <end position="22"/>
    </location>
    <ligand>
        <name>shikimate</name>
        <dbReference type="ChEBI" id="CHEBI:36208"/>
    </ligand>
</feature>
<dbReference type="Gene3D" id="3.40.50.10860">
    <property type="entry name" value="Leucine Dehydrogenase, chain A, domain 1"/>
    <property type="match status" value="1"/>
</dbReference>
<dbReference type="EC" id="1.1.1.25" evidence="2 8"/>
<evidence type="ECO:0000259" key="10">
    <source>
        <dbReference type="Pfam" id="PF08501"/>
    </source>
</evidence>
<evidence type="ECO:0000256" key="4">
    <source>
        <dbReference type="ARBA" id="ARBA00022857"/>
    </source>
</evidence>
<sequence length="288" mass="32196">MKITGRTKVVGVIGHPISHSLSPIFHNAAFEYLGLDFVYVPFSVRPEELKTALRAVRALNIVGINVTVPFKEKVISYLDELSPEASSIGAVNTISNEDGKLVGYNTDEEGFIRSLTREGKFDPEGKSVLLLGAGGAAYAISFALIKAGIKKLVLTNRTEEKARRLLSHLRKFFKDKCELCFLEFSRRNSPEVMRKVDLFVNATSVGMRPDDPVLIKPHLFPQNTFVYDIVYNRETEILRAAKKRGLSCMGGLDMLIYQGALSFEIWTHQRAPVEIMRKALKEKGCCVI</sequence>
<comment type="similarity">
    <text evidence="8">Belongs to the shikimate dehydrogenase family.</text>
</comment>
<feature type="binding site" evidence="8">
    <location>
        <begin position="156"/>
        <end position="161"/>
    </location>
    <ligand>
        <name>NADP(+)</name>
        <dbReference type="ChEBI" id="CHEBI:58349"/>
    </ligand>
</feature>
<feature type="binding site" evidence="8">
    <location>
        <position position="92"/>
    </location>
    <ligand>
        <name>shikimate</name>
        <dbReference type="ChEBI" id="CHEBI:36208"/>
    </ligand>
</feature>
<dbReference type="Gene3D" id="3.40.50.720">
    <property type="entry name" value="NAD(P)-binding Rossmann-like Domain"/>
    <property type="match status" value="1"/>
</dbReference>
<dbReference type="GO" id="GO:0005829">
    <property type="term" value="C:cytosol"/>
    <property type="evidence" value="ECO:0007669"/>
    <property type="project" value="TreeGrafter"/>
</dbReference>
<dbReference type="PANTHER" id="PTHR21089:SF1">
    <property type="entry name" value="BIFUNCTIONAL 3-DEHYDROQUINATE DEHYDRATASE_SHIKIMATE DEHYDROGENASE, CHLOROPLASTIC"/>
    <property type="match status" value="1"/>
</dbReference>
<dbReference type="EMBL" id="QMPZ01000002">
    <property type="protein sequence ID" value="RLE10787.1"/>
    <property type="molecule type" value="Genomic_DNA"/>
</dbReference>
<feature type="domain" description="Shikimate dehydrogenase substrate binding N-terminal" evidence="10">
    <location>
        <begin position="12"/>
        <end position="94"/>
    </location>
</feature>
<evidence type="ECO:0000256" key="7">
    <source>
        <dbReference type="ARBA" id="ARBA00049442"/>
    </source>
</evidence>
<feature type="binding site" evidence="8">
    <location>
        <position position="229"/>
    </location>
    <ligand>
        <name>NADP(+)</name>
        <dbReference type="ChEBI" id="CHEBI:58349"/>
    </ligand>
</feature>
<evidence type="ECO:0000313" key="13">
    <source>
        <dbReference type="Proteomes" id="UP000279422"/>
    </source>
</evidence>
<protein>
    <recommendedName>
        <fullName evidence="2 8">Shikimate dehydrogenase (NADP(+))</fullName>
        <shortName evidence="8">SDH</shortName>
        <ecNumber evidence="2 8">1.1.1.25</ecNumber>
    </recommendedName>
</protein>
<dbReference type="InterPro" id="IPR022893">
    <property type="entry name" value="Shikimate_DH_fam"/>
</dbReference>
<dbReference type="HAMAP" id="MF_00222">
    <property type="entry name" value="Shikimate_DH_AroE"/>
    <property type="match status" value="1"/>
</dbReference>
<evidence type="ECO:0000259" key="9">
    <source>
        <dbReference type="Pfam" id="PF01488"/>
    </source>
</evidence>
<feature type="domain" description="Quinate/shikimate 5-dehydrogenase/glutamyl-tRNA reductase" evidence="9">
    <location>
        <begin position="124"/>
        <end position="172"/>
    </location>
</feature>
<dbReference type="GO" id="GO:0050661">
    <property type="term" value="F:NADP binding"/>
    <property type="evidence" value="ECO:0007669"/>
    <property type="project" value="InterPro"/>
</dbReference>
<comment type="pathway">
    <text evidence="1 8">Metabolic intermediate biosynthesis; chorismate biosynthesis; chorismate from D-erythrose 4-phosphate and phosphoenolpyruvate: step 4/7.</text>
</comment>
<dbReference type="CDD" id="cd01065">
    <property type="entry name" value="NAD_bind_Shikimate_DH"/>
    <property type="match status" value="1"/>
</dbReference>
<dbReference type="GO" id="GO:0009423">
    <property type="term" value="P:chorismate biosynthetic process"/>
    <property type="evidence" value="ECO:0007669"/>
    <property type="project" value="UniProtKB-UniRule"/>
</dbReference>
<feature type="binding site" evidence="8">
    <location>
        <position position="67"/>
    </location>
    <ligand>
        <name>shikimate</name>
        <dbReference type="ChEBI" id="CHEBI:36208"/>
    </ligand>
</feature>
<keyword evidence="3 8" id="KW-0028">Amino-acid biosynthesis</keyword>
<feature type="binding site" evidence="8">
    <location>
        <position position="258"/>
    </location>
    <ligand>
        <name>shikimate</name>
        <dbReference type="ChEBI" id="CHEBI:36208"/>
    </ligand>
</feature>
<dbReference type="InterPro" id="IPR046346">
    <property type="entry name" value="Aminoacid_DH-like_N_sf"/>
</dbReference>
<dbReference type="InterPro" id="IPR011342">
    <property type="entry name" value="Shikimate_DH"/>
</dbReference>